<dbReference type="GO" id="GO:0016020">
    <property type="term" value="C:membrane"/>
    <property type="evidence" value="ECO:0007669"/>
    <property type="project" value="GOC"/>
</dbReference>
<sequence>MGINLIAFGGGGGIAVGGGVRVSMATPWAVRAELPKAPDLCADRSILRSGSSSSRRRDLVFVVNPSGANGRTGNEWKKLLPYLRSRLGADCNICESLTSGPSHAIDITREAIREGADAVIVVGGDGTLHEVNFMAQSVVHSIEVEDISGSGNIYVQSDGEHLGFLPRKFSILPSAVEMIC</sequence>
<evidence type="ECO:0000259" key="1">
    <source>
        <dbReference type="PROSITE" id="PS50146"/>
    </source>
</evidence>
<gene>
    <name evidence="2" type="ORF">C1H46_043139</name>
</gene>
<name>A0A540KBK8_MALBA</name>
<reference evidence="2 3" key="1">
    <citation type="journal article" date="2019" name="G3 (Bethesda)">
        <title>Sequencing of a Wild Apple (Malus baccata) Genome Unravels the Differences Between Cultivated and Wild Apple Species Regarding Disease Resistance and Cold Tolerance.</title>
        <authorList>
            <person name="Chen X."/>
        </authorList>
    </citation>
    <scope>NUCLEOTIDE SEQUENCE [LARGE SCALE GENOMIC DNA]</scope>
    <source>
        <strain evidence="3">cv. Shandingzi</strain>
        <tissue evidence="2">Leaves</tissue>
    </source>
</reference>
<dbReference type="InterPro" id="IPR017438">
    <property type="entry name" value="ATP-NAD_kinase_N"/>
</dbReference>
<comment type="caution">
    <text evidence="2">The sequence shown here is derived from an EMBL/GenBank/DDBJ whole genome shotgun (WGS) entry which is preliminary data.</text>
</comment>
<dbReference type="AlphaFoldDB" id="A0A540KBK8"/>
<accession>A0A540KBK8</accession>
<dbReference type="PANTHER" id="PTHR12358">
    <property type="entry name" value="SPHINGOSINE KINASE"/>
    <property type="match status" value="1"/>
</dbReference>
<protein>
    <recommendedName>
        <fullName evidence="1">DAGKc domain-containing protein</fullName>
    </recommendedName>
</protein>
<dbReference type="STRING" id="106549.A0A540KBK8"/>
<dbReference type="PROSITE" id="PS50146">
    <property type="entry name" value="DAGK"/>
    <property type="match status" value="1"/>
</dbReference>
<keyword evidence="3" id="KW-1185">Reference proteome</keyword>
<proteinExistence type="predicted"/>
<dbReference type="Proteomes" id="UP000315295">
    <property type="component" value="Unassembled WGS sequence"/>
</dbReference>
<dbReference type="SUPFAM" id="SSF111331">
    <property type="entry name" value="NAD kinase/diacylglycerol kinase-like"/>
    <property type="match status" value="1"/>
</dbReference>
<dbReference type="InterPro" id="IPR001206">
    <property type="entry name" value="Diacylglycerol_kinase_cat_dom"/>
</dbReference>
<dbReference type="EMBL" id="VIEB01001571">
    <property type="protein sequence ID" value="TQD71322.1"/>
    <property type="molecule type" value="Genomic_DNA"/>
</dbReference>
<feature type="domain" description="DAGKc" evidence="1">
    <location>
        <begin position="54"/>
        <end position="131"/>
    </location>
</feature>
<dbReference type="GO" id="GO:0016301">
    <property type="term" value="F:kinase activity"/>
    <property type="evidence" value="ECO:0007669"/>
    <property type="project" value="InterPro"/>
</dbReference>
<dbReference type="Gene3D" id="3.40.50.10330">
    <property type="entry name" value="Probable inorganic polyphosphate/atp-NAD kinase, domain 1"/>
    <property type="match status" value="1"/>
</dbReference>
<dbReference type="InterPro" id="IPR016064">
    <property type="entry name" value="NAD/diacylglycerol_kinase_sf"/>
</dbReference>
<dbReference type="Pfam" id="PF00781">
    <property type="entry name" value="DAGK_cat"/>
    <property type="match status" value="1"/>
</dbReference>
<dbReference type="PANTHER" id="PTHR12358:SF54">
    <property type="entry name" value="SPHINGOSINE KINASE RELATED PROTEIN"/>
    <property type="match status" value="1"/>
</dbReference>
<dbReference type="GO" id="GO:0006665">
    <property type="term" value="P:sphingolipid metabolic process"/>
    <property type="evidence" value="ECO:0007669"/>
    <property type="project" value="UniProtKB-ARBA"/>
</dbReference>
<dbReference type="InterPro" id="IPR050187">
    <property type="entry name" value="Lipid_Phosphate_FormReg"/>
</dbReference>
<organism evidence="2 3">
    <name type="scientific">Malus baccata</name>
    <name type="common">Siberian crab apple</name>
    <name type="synonym">Pyrus baccata</name>
    <dbReference type="NCBI Taxonomy" id="106549"/>
    <lineage>
        <taxon>Eukaryota</taxon>
        <taxon>Viridiplantae</taxon>
        <taxon>Streptophyta</taxon>
        <taxon>Embryophyta</taxon>
        <taxon>Tracheophyta</taxon>
        <taxon>Spermatophyta</taxon>
        <taxon>Magnoliopsida</taxon>
        <taxon>eudicotyledons</taxon>
        <taxon>Gunneridae</taxon>
        <taxon>Pentapetalae</taxon>
        <taxon>rosids</taxon>
        <taxon>fabids</taxon>
        <taxon>Rosales</taxon>
        <taxon>Rosaceae</taxon>
        <taxon>Amygdaloideae</taxon>
        <taxon>Maleae</taxon>
        <taxon>Malus</taxon>
    </lineage>
</organism>
<evidence type="ECO:0000313" key="2">
    <source>
        <dbReference type="EMBL" id="TQD71322.1"/>
    </source>
</evidence>
<evidence type="ECO:0000313" key="3">
    <source>
        <dbReference type="Proteomes" id="UP000315295"/>
    </source>
</evidence>